<keyword evidence="3" id="KW-1185">Reference proteome</keyword>
<dbReference type="CDD" id="cd15482">
    <property type="entry name" value="Sialidase_non-viral"/>
    <property type="match status" value="1"/>
</dbReference>
<feature type="region of interest" description="Disordered" evidence="1">
    <location>
        <begin position="273"/>
        <end position="299"/>
    </location>
</feature>
<dbReference type="Proteomes" id="UP000295674">
    <property type="component" value="Unassembled WGS sequence"/>
</dbReference>
<dbReference type="AlphaFoldDB" id="A0A4R4W3I2"/>
<reference evidence="2 3" key="1">
    <citation type="submission" date="2019-03" db="EMBL/GenBank/DDBJ databases">
        <title>Draft genome sequences of novel Actinobacteria.</title>
        <authorList>
            <person name="Sahin N."/>
            <person name="Ay H."/>
            <person name="Saygin H."/>
        </authorList>
    </citation>
    <scope>NUCLEOTIDE SEQUENCE [LARGE SCALE GENOMIC DNA]</scope>
    <source>
        <strain evidence="2 3">16K309</strain>
    </source>
</reference>
<dbReference type="PANTHER" id="PTHR38792:SF3">
    <property type="entry name" value="BNR_ASP-BOX REPEAT DOMAIN PROTEIN (AFU_ORTHOLOGUE AFUA_7G06430)-RELATED"/>
    <property type="match status" value="1"/>
</dbReference>
<protein>
    <submittedName>
        <fullName evidence="2">Exo-alpha-sialidase</fullName>
    </submittedName>
</protein>
<sequence length="401" mass="42223">MRRTLLRAAGAIVVVAALLGVHVATSGTSLIIDDVSANASAISGASASQEPGTALGEQTAQYPWAIRLQHSGEANGRILATYTSFVDGRAEDPIFESTDDGTTFTRVGTIAPGVASGNLCCTSLFELPRQVGALPAGTLLWSGSVNANDRPMSLPVWRSDDHGRTWSPLSTCATSPNERGVWEPTFSVDESGNLNCYFSDESDPAHSQKLVRTVSSDGVHWGPTEEVVALSGEESRPGMPVVDQLPDGRYFMTYEICSTTSLGCPVRYRASSDGRNWGDATDPGTEITGPDGRKPGHTPKFTVTSDGRIVLAAMTLHNADGSFADGNGKVLHVNSSGGTGVWEEIPDPVTAIETNHDVGACNNYSPALLPVGDGEKSVLEITTREESGTCRAFYGTGESTP</sequence>
<evidence type="ECO:0000256" key="1">
    <source>
        <dbReference type="SAM" id="MobiDB-lite"/>
    </source>
</evidence>
<dbReference type="EMBL" id="SMKS01000010">
    <property type="protein sequence ID" value="TDD07560.1"/>
    <property type="molecule type" value="Genomic_DNA"/>
</dbReference>
<proteinExistence type="predicted"/>
<evidence type="ECO:0000313" key="3">
    <source>
        <dbReference type="Proteomes" id="UP000295674"/>
    </source>
</evidence>
<gene>
    <name evidence="2" type="ORF">E1181_09030</name>
</gene>
<dbReference type="Gene3D" id="2.120.10.10">
    <property type="match status" value="1"/>
</dbReference>
<dbReference type="PANTHER" id="PTHR38792">
    <property type="entry name" value="BNR/ASP-BOX REPEAT DOMAIN PROTEIN (AFU_ORTHOLOGUE AFUA_7G06430)-RELATED"/>
    <property type="match status" value="1"/>
</dbReference>
<name>A0A4R4W3I2_9PSEU</name>
<dbReference type="InterPro" id="IPR036278">
    <property type="entry name" value="Sialidase_sf"/>
</dbReference>
<evidence type="ECO:0000313" key="2">
    <source>
        <dbReference type="EMBL" id="TDD07560.1"/>
    </source>
</evidence>
<accession>A0A4R4W3I2</accession>
<dbReference type="RefSeq" id="WP_165944563.1">
    <property type="nucleotide sequence ID" value="NZ_SMKS01000010.1"/>
</dbReference>
<dbReference type="SUPFAM" id="SSF50939">
    <property type="entry name" value="Sialidases"/>
    <property type="match status" value="1"/>
</dbReference>
<organism evidence="2 3">
    <name type="scientific">Saccharopolyspora terrae</name>
    <dbReference type="NCBI Taxonomy" id="2530384"/>
    <lineage>
        <taxon>Bacteria</taxon>
        <taxon>Bacillati</taxon>
        <taxon>Actinomycetota</taxon>
        <taxon>Actinomycetes</taxon>
        <taxon>Pseudonocardiales</taxon>
        <taxon>Pseudonocardiaceae</taxon>
        <taxon>Saccharopolyspora</taxon>
    </lineage>
</organism>
<comment type="caution">
    <text evidence="2">The sequence shown here is derived from an EMBL/GenBank/DDBJ whole genome shotgun (WGS) entry which is preliminary data.</text>
</comment>